<dbReference type="InterPro" id="IPR032675">
    <property type="entry name" value="LRR_dom_sf"/>
</dbReference>
<dbReference type="EMBL" id="NVUU01000138">
    <property type="protein sequence ID" value="PCI91285.1"/>
    <property type="molecule type" value="Genomic_DNA"/>
</dbReference>
<keyword evidence="2" id="KW-0677">Repeat</keyword>
<evidence type="ECO:0000313" key="3">
    <source>
        <dbReference type="EMBL" id="PCI91285.1"/>
    </source>
</evidence>
<proteinExistence type="predicted"/>
<dbReference type="Pfam" id="PF12799">
    <property type="entry name" value="LRR_4"/>
    <property type="match status" value="1"/>
</dbReference>
<dbReference type="AlphaFoldDB" id="A0A2A4YAH7"/>
<accession>A0A2A4YAH7</accession>
<dbReference type="InterPro" id="IPR025875">
    <property type="entry name" value="Leu-rich_rpt_4"/>
</dbReference>
<protein>
    <recommendedName>
        <fullName evidence="5">Leucine-rich repeat domain-containing protein</fullName>
    </recommendedName>
</protein>
<feature type="non-terminal residue" evidence="3">
    <location>
        <position position="1"/>
    </location>
</feature>
<reference evidence="4" key="1">
    <citation type="submission" date="2017-08" db="EMBL/GenBank/DDBJ databases">
        <title>A dynamic microbial community with high functional redundancy inhabits the cold, oxic subseafloor aquifer.</title>
        <authorList>
            <person name="Tully B.J."/>
            <person name="Wheat C.G."/>
            <person name="Glazer B.T."/>
            <person name="Huber J.A."/>
        </authorList>
    </citation>
    <scope>NUCLEOTIDE SEQUENCE [LARGE SCALE GENOMIC DNA]</scope>
</reference>
<dbReference type="Proteomes" id="UP000217838">
    <property type="component" value="Unassembled WGS sequence"/>
</dbReference>
<evidence type="ECO:0008006" key="5">
    <source>
        <dbReference type="Google" id="ProtNLM"/>
    </source>
</evidence>
<dbReference type="PROSITE" id="PS51450">
    <property type="entry name" value="LRR"/>
    <property type="match status" value="1"/>
</dbReference>
<organism evidence="3 4">
    <name type="scientific">Aerophobetes bacterium</name>
    <dbReference type="NCBI Taxonomy" id="2030807"/>
    <lineage>
        <taxon>Bacteria</taxon>
        <taxon>Candidatus Aerophobota</taxon>
    </lineage>
</organism>
<comment type="caution">
    <text evidence="3">The sequence shown here is derived from an EMBL/GenBank/DDBJ whole genome shotgun (WGS) entry which is preliminary data.</text>
</comment>
<sequence length="316" mass="35904">NIPYNLRTYFPQLEAFSKTALGKKEHLPPKLIKEIKDNFIIVAVKKKKLELAQQNKDSISMSTFPFLDARNILNYLEAVELDEPVLPGPTKASVFINTFKNYCASNENSFLNKVCLPALERKLASTLGSEKNKKSVIYNALKDVLGEYLGDTCDYAGLTLSEMLQHLETLERSFHDDFKESYGIFFTRCLAAYYDAQGSWGMTNEEMKHYKEKLTDINFLAEVVSKFYDPSNRVVLDSIGALFLLSNKNLRLVPPEIKELVNLRGLDLHNTQITTLPNLSQCTFLETLSLDGTKIPIDQQQSIRDQVPNGCLIIFR</sequence>
<dbReference type="InterPro" id="IPR001611">
    <property type="entry name" value="Leu-rich_rpt"/>
</dbReference>
<dbReference type="Gene3D" id="3.80.10.10">
    <property type="entry name" value="Ribonuclease Inhibitor"/>
    <property type="match status" value="1"/>
</dbReference>
<evidence type="ECO:0000256" key="1">
    <source>
        <dbReference type="ARBA" id="ARBA00022614"/>
    </source>
</evidence>
<name>A0A2A4YAH7_UNCAE</name>
<dbReference type="SUPFAM" id="SSF52058">
    <property type="entry name" value="L domain-like"/>
    <property type="match status" value="1"/>
</dbReference>
<evidence type="ECO:0000256" key="2">
    <source>
        <dbReference type="ARBA" id="ARBA00022737"/>
    </source>
</evidence>
<keyword evidence="1" id="KW-0433">Leucine-rich repeat</keyword>
<evidence type="ECO:0000313" key="4">
    <source>
        <dbReference type="Proteomes" id="UP000217838"/>
    </source>
</evidence>
<gene>
    <name evidence="3" type="ORF">COB11_08530</name>
</gene>